<dbReference type="RefSeq" id="WP_051875977.1">
    <property type="nucleotide sequence ID" value="NZ_CAWLXS010000221.1"/>
</dbReference>
<dbReference type="GO" id="GO:0051213">
    <property type="term" value="F:dioxygenase activity"/>
    <property type="evidence" value="ECO:0007669"/>
    <property type="project" value="InterPro"/>
</dbReference>
<dbReference type="HOGENOM" id="CLU_054080_0_0_6"/>
<organism evidence="1 2">
    <name type="scientific">Xenorhabdus bovienii str. kraussei Becker Underwood</name>
    <dbReference type="NCBI Taxonomy" id="1398204"/>
    <lineage>
        <taxon>Bacteria</taxon>
        <taxon>Pseudomonadati</taxon>
        <taxon>Pseudomonadota</taxon>
        <taxon>Gammaproteobacteria</taxon>
        <taxon>Enterobacterales</taxon>
        <taxon>Morganellaceae</taxon>
        <taxon>Xenorhabdus</taxon>
    </lineage>
</organism>
<proteinExistence type="predicted"/>
<dbReference type="Pfam" id="PF10014">
    <property type="entry name" value="2OG-Fe_Oxy_2"/>
    <property type="match status" value="1"/>
</dbReference>
<accession>A0A077PVS9</accession>
<dbReference type="Proteomes" id="UP000028493">
    <property type="component" value="Unassembled WGS sequence"/>
</dbReference>
<dbReference type="AlphaFoldDB" id="A0A077PVS9"/>
<evidence type="ECO:0008006" key="3">
    <source>
        <dbReference type="Google" id="ProtNLM"/>
    </source>
</evidence>
<dbReference type="Gene3D" id="2.60.120.620">
    <property type="entry name" value="q2cbj1_9rhob like domain"/>
    <property type="match status" value="1"/>
</dbReference>
<protein>
    <recommendedName>
        <fullName evidence="3">2OG-Fe dioxygenase family protein</fullName>
    </recommendedName>
</protein>
<name>A0A077PVS9_XENBV</name>
<evidence type="ECO:0000313" key="2">
    <source>
        <dbReference type="Proteomes" id="UP000028493"/>
    </source>
</evidence>
<dbReference type="EMBL" id="CBSZ010000143">
    <property type="protein sequence ID" value="CDH23969.1"/>
    <property type="molecule type" value="Genomic_DNA"/>
</dbReference>
<evidence type="ECO:0000313" key="1">
    <source>
        <dbReference type="EMBL" id="CDH23969.1"/>
    </source>
</evidence>
<comment type="caution">
    <text evidence="1">The sequence shown here is derived from an EMBL/GenBank/DDBJ whole genome shotgun (WGS) entry which is preliminary data.</text>
</comment>
<gene>
    <name evidence="1" type="ORF">XBKB1_2270005</name>
</gene>
<dbReference type="InterPro" id="IPR018724">
    <property type="entry name" value="2OG-Fe_dioxygenase"/>
</dbReference>
<reference evidence="1" key="1">
    <citation type="submission" date="2013-07" db="EMBL/GenBank/DDBJ databases">
        <title>Sub-species coevolution in mutualistic symbiosis.</title>
        <authorList>
            <person name="Murfin K."/>
            <person name="Klassen J."/>
            <person name="Lee M."/>
            <person name="Forst S."/>
            <person name="Stock P."/>
            <person name="Goodrich-Blair H."/>
        </authorList>
    </citation>
    <scope>NUCLEOTIDE SEQUENCE [LARGE SCALE GENOMIC DNA]</scope>
    <source>
        <strain evidence="1">Kraussei Becker Underwood</strain>
    </source>
</reference>
<sequence>MANFNVNVFLADVKSTYIKEKFVSLDGDDVVKVVRELGATDEDLDNLKTVSNNLFPDPTLPFRESRNGRFELDFANSKLNRIEFQPFVLSVGEDFVRHDSGMVRSFRGIGDDLQLNRAFQALLLLKAFIIKGVKMKERPSLNYSSDSLVSTVFNLRTITTPDLIGEPALEGVHADGVDHTMTTMLGKENLTDDSAITFIHDMREKNGTRWNEVNPNYRLGQAQHKKFLDTLLIVDHEIKHSLSPVHSMKKDIRSTRDMLIFFTRHPAVEGHVSHSYDSFNLHKEIPLSIDYPNFIAAS</sequence>